<evidence type="ECO:0000313" key="3">
    <source>
        <dbReference type="Proteomes" id="UP000295757"/>
    </source>
</evidence>
<keyword evidence="1" id="KW-1133">Transmembrane helix</keyword>
<evidence type="ECO:0000313" key="2">
    <source>
        <dbReference type="EMBL" id="TDV24351.1"/>
    </source>
</evidence>
<proteinExistence type="predicted"/>
<dbReference type="AlphaFoldDB" id="A0A4R7UEJ8"/>
<name>A0A4R7UEJ8_9BACT</name>
<gene>
    <name evidence="2" type="ORF">BCF59_0312</name>
</gene>
<protein>
    <submittedName>
        <fullName evidence="2">Uncharacterized protein</fullName>
    </submittedName>
</protein>
<keyword evidence="1" id="KW-0472">Membrane</keyword>
<organism evidence="2 3">
    <name type="scientific">Mycoplasmopsis mustelae</name>
    <dbReference type="NCBI Taxonomy" id="171289"/>
    <lineage>
        <taxon>Bacteria</taxon>
        <taxon>Bacillati</taxon>
        <taxon>Mycoplasmatota</taxon>
        <taxon>Mycoplasmoidales</taxon>
        <taxon>Metamycoplasmataceae</taxon>
        <taxon>Mycoplasmopsis</taxon>
    </lineage>
</organism>
<reference evidence="2 3" key="1">
    <citation type="submission" date="2019-03" db="EMBL/GenBank/DDBJ databases">
        <title>Genomic Encyclopedia of Archaeal and Bacterial Type Strains, Phase II (KMG-II): from individual species to whole genera.</title>
        <authorList>
            <person name="Goeker M."/>
        </authorList>
    </citation>
    <scope>NUCLEOTIDE SEQUENCE [LARGE SCALE GENOMIC DNA]</scope>
    <source>
        <strain evidence="2 3">ATCC 35214</strain>
    </source>
</reference>
<feature type="transmembrane region" description="Helical" evidence="1">
    <location>
        <begin position="82"/>
        <end position="100"/>
    </location>
</feature>
<keyword evidence="3" id="KW-1185">Reference proteome</keyword>
<feature type="transmembrane region" description="Helical" evidence="1">
    <location>
        <begin position="51"/>
        <end position="70"/>
    </location>
</feature>
<dbReference type="Proteomes" id="UP000295757">
    <property type="component" value="Unassembled WGS sequence"/>
</dbReference>
<sequence length="413" mass="50025">MIKLHLYLREYFDKYNLKKINWIRYFLIFILLNIFVSSFFIIFNSKDVKQFIAFIIIIFISFYLIILFFLKSLFILFYKNSILLFAINIIKLLMFLTFRYKTFGVFKITKGQKQKFKLLKKLSKYGVASEGDSNLFLSLYDSELSQITIYSHNNLIKPPNSWIENNDKYLVKTNIIDKDVIWLTFKFIPAKYVKYQYKTYFINKEFFFALQLLELSELMKQEVLNIDKINQILKNLKFLEVYTVELIQNELLEYYRDAILQYAMFSLVDSKCTLIKTFLQPIKTINFENLKDVDIYLFNSKEKTKTSVFQLIQQLESKSEIIKLRKAFNNDYNEILYLNVERYVNFDFYNPILEFRSKKSFHKFLNENKLNATSLFKNYKFIYDNEMSIDKRELFLRCLNKKYNQLIQNTKEN</sequence>
<evidence type="ECO:0000256" key="1">
    <source>
        <dbReference type="SAM" id="Phobius"/>
    </source>
</evidence>
<accession>A0A4R7UEJ8</accession>
<comment type="caution">
    <text evidence="2">The sequence shown here is derived from an EMBL/GenBank/DDBJ whole genome shotgun (WGS) entry which is preliminary data.</text>
</comment>
<keyword evidence="1" id="KW-0812">Transmembrane</keyword>
<dbReference type="EMBL" id="SOCN01000001">
    <property type="protein sequence ID" value="TDV24351.1"/>
    <property type="molecule type" value="Genomic_DNA"/>
</dbReference>
<feature type="transmembrane region" description="Helical" evidence="1">
    <location>
        <begin position="21"/>
        <end position="45"/>
    </location>
</feature>